<dbReference type="PATRIC" id="fig|1313304.3.peg.358"/>
<dbReference type="RefSeq" id="WP_022635918.1">
    <property type="nucleotide sequence ID" value="NZ_ASJR01000002.1"/>
</dbReference>
<reference evidence="2 3" key="1">
    <citation type="journal article" date="2013" name="Environ. Microbiol.">
        <title>Genome analysis of Chitinivibrio alkaliphilus gen. nov., sp. nov., a novel extremely haloalkaliphilic anaerobic chitinolytic bacterium from the candidate phylum Termite Group 3.</title>
        <authorList>
            <person name="Sorokin D.Y."/>
            <person name="Gumerov V.M."/>
            <person name="Rakitin A.L."/>
            <person name="Beletsky A.V."/>
            <person name="Damste J.S."/>
            <person name="Muyzer G."/>
            <person name="Mardanov A.V."/>
            <person name="Ravin N.V."/>
        </authorList>
    </citation>
    <scope>NUCLEOTIDE SEQUENCE [LARGE SCALE GENOMIC DNA]</scope>
    <source>
        <strain evidence="2 3">ACht1</strain>
    </source>
</reference>
<evidence type="ECO:0000313" key="2">
    <source>
        <dbReference type="EMBL" id="ERP39205.1"/>
    </source>
</evidence>
<proteinExistence type="predicted"/>
<dbReference type="PANTHER" id="PTHR42731">
    <property type="entry name" value="SLL1084 PROTEIN"/>
    <property type="match status" value="1"/>
</dbReference>
<dbReference type="OrthoDB" id="9806827at2"/>
<name>U7D8C0_9BACT</name>
<evidence type="ECO:0000313" key="3">
    <source>
        <dbReference type="Proteomes" id="UP000017148"/>
    </source>
</evidence>
<dbReference type="NCBIfam" id="TIGR03936">
    <property type="entry name" value="sam_1_link_chp"/>
    <property type="match status" value="1"/>
</dbReference>
<protein>
    <submittedName>
        <fullName evidence="2">Radical SAM protein</fullName>
    </submittedName>
</protein>
<dbReference type="SFLD" id="SFLDS00029">
    <property type="entry name" value="Radical_SAM"/>
    <property type="match status" value="1"/>
</dbReference>
<dbReference type="Pfam" id="PF19864">
    <property type="entry name" value="Radical_SAM_N2"/>
    <property type="match status" value="1"/>
</dbReference>
<comment type="caution">
    <text evidence="2">The sequence shown here is derived from an EMBL/GenBank/DDBJ whole genome shotgun (WGS) entry which is preliminary data.</text>
</comment>
<dbReference type="eggNOG" id="COG5011">
    <property type="taxonomic scope" value="Bacteria"/>
</dbReference>
<dbReference type="InterPro" id="IPR058240">
    <property type="entry name" value="rSAM_sf"/>
</dbReference>
<dbReference type="NCBIfam" id="TIGR03960">
    <property type="entry name" value="rSAM_fuse_unch"/>
    <property type="match status" value="1"/>
</dbReference>
<dbReference type="InterPro" id="IPR045784">
    <property type="entry name" value="Radical_SAM_N2"/>
</dbReference>
<dbReference type="SFLD" id="SFLDG01082">
    <property type="entry name" value="B12-binding_domain_containing"/>
    <property type="match status" value="1"/>
</dbReference>
<dbReference type="AlphaFoldDB" id="U7D8C0"/>
<dbReference type="EMBL" id="ASJR01000002">
    <property type="protein sequence ID" value="ERP39205.1"/>
    <property type="molecule type" value="Genomic_DNA"/>
</dbReference>
<evidence type="ECO:0000259" key="1">
    <source>
        <dbReference type="PROSITE" id="PS51918"/>
    </source>
</evidence>
<dbReference type="SUPFAM" id="SSF102114">
    <property type="entry name" value="Radical SAM enzymes"/>
    <property type="match status" value="1"/>
</dbReference>
<dbReference type="Pfam" id="PF04055">
    <property type="entry name" value="Radical_SAM"/>
    <property type="match status" value="1"/>
</dbReference>
<dbReference type="Proteomes" id="UP000017148">
    <property type="component" value="Unassembled WGS sequence"/>
</dbReference>
<dbReference type="GO" id="GO:0051536">
    <property type="term" value="F:iron-sulfur cluster binding"/>
    <property type="evidence" value="ECO:0007669"/>
    <property type="project" value="InterPro"/>
</dbReference>
<dbReference type="SMART" id="SM00729">
    <property type="entry name" value="Elp3"/>
    <property type="match status" value="1"/>
</dbReference>
<dbReference type="PANTHER" id="PTHR42731:SF1">
    <property type="entry name" value="RADICAL SAM DOMAIN PROTEIN"/>
    <property type="match status" value="1"/>
</dbReference>
<gene>
    <name evidence="2" type="ORF">CALK_0375</name>
</gene>
<dbReference type="CDD" id="cd01335">
    <property type="entry name" value="Radical_SAM"/>
    <property type="match status" value="1"/>
</dbReference>
<dbReference type="GO" id="GO:0003824">
    <property type="term" value="F:catalytic activity"/>
    <property type="evidence" value="ECO:0007669"/>
    <property type="project" value="InterPro"/>
</dbReference>
<dbReference type="InterPro" id="IPR007197">
    <property type="entry name" value="rSAM"/>
</dbReference>
<dbReference type="Gene3D" id="3.80.30.20">
    <property type="entry name" value="tm_1862 like domain"/>
    <property type="match status" value="1"/>
</dbReference>
<keyword evidence="3" id="KW-1185">Reference proteome</keyword>
<dbReference type="InterPro" id="IPR023862">
    <property type="entry name" value="CHP03960_rSAM"/>
</dbReference>
<sequence>METLSERIGRLLLPFVENPSRYSGGELNIAKKNRAASSLCGVLCFPEVYDIGMSHYGSQVLYHLINRESPWFLSRAYMPWEDAEAIMRREDIPLYALEDRVPVRDADWVGFSLQYELQYSNLVTMLELSGIPVFSHQRGEDDPLIIAGGPVTANPEPVADFIDVFLPGDGEESLPRFCRILEESKGMSRREILSRLSREHGNAYVPALHEVRQNGCFAITATDRPIPSARIATLREEDVPRKQIVPLAEVVHNTMAVEVMRGCTQGCRFCSAGMYYRPVRERAVSGIVDQIEYGVDETGWNTVTCLSLSTVDYSEFGDLLCRVADIKQRHGTSLSLPSTRIDAITSDEFALFDSLAGSSSITIAPEAGSERLRRVINKNFTTETILSIVRKICETRVKTVKLYFMVGLPTETMDDMDEMIYLIEDIQKILQKHTRGAQLNISLSPFSPKPHTPFQWHGFAGKEVILERCKHVKAHFYSTRSVKVSYRNPQVSFLETVLSRGDRRLGAVIYGAQQNGARFDGWQEYFYLDRWLDAAAAEELDLSSYVSALPDEQALPWDTISQGFSEFFLKTERERALRELPTRDCRFGCVSCGVCGPNLSMTYAPKEQKASPTEALQALHHDTEEGMHETTRVRVWYAKQESLRFLPHQSMVNSIIRGFNAAGVPVAFSQGMRPRPKFSFGPPLPQGACGDNELFDVTVRAGYPLCLASVAKYLPHGLVLKHTETVEKKAPALNSLVVQADWHITAAAPSLEVSDITAAVTQFYSEESLVVVRTRKNKKNRTIDVKPLVRNLRQEKRDLFVTLSAEPGNSCKPSEFLAVLFPHHRFSDFRVIRTALYGPEGSL</sequence>
<dbReference type="PROSITE" id="PS51918">
    <property type="entry name" value="RADICAL_SAM"/>
    <property type="match status" value="1"/>
</dbReference>
<dbReference type="InterPro" id="IPR023404">
    <property type="entry name" value="rSAM_horseshoe"/>
</dbReference>
<dbReference type="InterPro" id="IPR006638">
    <property type="entry name" value="Elp3/MiaA/NifB-like_rSAM"/>
</dbReference>
<dbReference type="eggNOG" id="COG1032">
    <property type="taxonomic scope" value="Bacteria"/>
</dbReference>
<dbReference type="Pfam" id="PF10105">
    <property type="entry name" value="DUF2344"/>
    <property type="match status" value="1"/>
</dbReference>
<dbReference type="InterPro" id="IPR018768">
    <property type="entry name" value="DUF2344"/>
</dbReference>
<dbReference type="STRING" id="1313304.CALK_0375"/>
<organism evidence="2 3">
    <name type="scientific">Chitinivibrio alkaliphilus ACht1</name>
    <dbReference type="NCBI Taxonomy" id="1313304"/>
    <lineage>
        <taxon>Bacteria</taxon>
        <taxon>Pseudomonadati</taxon>
        <taxon>Fibrobacterota</taxon>
        <taxon>Chitinivibrionia</taxon>
        <taxon>Chitinivibrionales</taxon>
        <taxon>Chitinivibrionaceae</taxon>
        <taxon>Chitinivibrio</taxon>
    </lineage>
</organism>
<feature type="domain" description="Radical SAM core" evidence="1">
    <location>
        <begin position="249"/>
        <end position="487"/>
    </location>
</feature>
<accession>U7D8C0</accession>